<feature type="coiled-coil region" evidence="1">
    <location>
        <begin position="19"/>
        <end position="113"/>
    </location>
</feature>
<dbReference type="EMBL" id="JAUONS010000001">
    <property type="protein sequence ID" value="MDO6360841.1"/>
    <property type="molecule type" value="Genomic_DNA"/>
</dbReference>
<evidence type="ECO:0000313" key="3">
    <source>
        <dbReference type="Proteomes" id="UP001169713"/>
    </source>
</evidence>
<comment type="caution">
    <text evidence="2">The sequence shown here is derived from an EMBL/GenBank/DDBJ whole genome shotgun (WGS) entry which is preliminary data.</text>
</comment>
<sequence length="217" mass="24032">MGIFIVLLIAVVAYFLISRSKQDKKVADLNQQIDALKAKVKTLTETNNKLEETNKAKLDIQQMKPLELDELINSKQKKISNLEAVIRDLTRDIDKKKSTVAFLEGKADALNNRTTTPATMEPTNPEPTIEDEPIAPTQAVENFADWLNDRKKPRCPKCHSTNVQAVQKHKKNFSMGKAVAGTVLAGGVGSVAGFAGKNTKKVDMVCMDCGNQFLYKR</sequence>
<dbReference type="AlphaFoldDB" id="A0ABD4ZZA6"/>
<protein>
    <submittedName>
        <fullName evidence="2">Uncharacterized protein</fullName>
    </submittedName>
</protein>
<organism evidence="2 3">
    <name type="scientific">Lactobacillus paragasseri</name>
    <dbReference type="NCBI Taxonomy" id="2107999"/>
    <lineage>
        <taxon>Bacteria</taxon>
        <taxon>Bacillati</taxon>
        <taxon>Bacillota</taxon>
        <taxon>Bacilli</taxon>
        <taxon>Lactobacillales</taxon>
        <taxon>Lactobacillaceae</taxon>
        <taxon>Lactobacillus</taxon>
    </lineage>
</organism>
<reference evidence="2" key="1">
    <citation type="submission" date="2023-07" db="EMBL/GenBank/DDBJ databases">
        <title>Whole Genome Sequencing of Colonoscopy isolates.</title>
        <authorList>
            <person name="Surve S.V."/>
            <person name="Valls R.A."/>
            <person name="Barrak K.E."/>
            <person name="Gardner T.B."/>
            <person name="O'Toole G.A."/>
        </authorList>
    </citation>
    <scope>NUCLEOTIDE SEQUENCE</scope>
    <source>
        <strain evidence="2">GP0003</strain>
    </source>
</reference>
<evidence type="ECO:0000256" key="1">
    <source>
        <dbReference type="SAM" id="Coils"/>
    </source>
</evidence>
<gene>
    <name evidence="2" type="ORF">Q4436_01735</name>
</gene>
<proteinExistence type="predicted"/>
<name>A0ABD4ZZA6_9LACO</name>
<evidence type="ECO:0000313" key="2">
    <source>
        <dbReference type="EMBL" id="MDO6360841.1"/>
    </source>
</evidence>
<accession>A0ABD4ZZA6</accession>
<keyword evidence="1" id="KW-0175">Coiled coil</keyword>
<dbReference type="Proteomes" id="UP001169713">
    <property type="component" value="Unassembled WGS sequence"/>
</dbReference>
<dbReference type="RefSeq" id="WP_262333823.1">
    <property type="nucleotide sequence ID" value="NZ_JANZQG010000004.1"/>
</dbReference>